<dbReference type="EMBL" id="BDGG01000007">
    <property type="protein sequence ID" value="GAV01233.1"/>
    <property type="molecule type" value="Genomic_DNA"/>
</dbReference>
<evidence type="ECO:0000256" key="3">
    <source>
        <dbReference type="ARBA" id="ARBA00022475"/>
    </source>
</evidence>
<evidence type="ECO:0000256" key="4">
    <source>
        <dbReference type="ARBA" id="ARBA00022692"/>
    </source>
</evidence>
<dbReference type="OrthoDB" id="5062115at2759"/>
<keyword evidence="4 8" id="KW-0812">Transmembrane</keyword>
<feature type="transmembrane region" description="Helical" evidence="8">
    <location>
        <begin position="186"/>
        <end position="210"/>
    </location>
</feature>
<sequence>MDATSEKRRSVIGFLKHLFRPSGDNNLHLCGLFGWHPGWLQKFNDIKAFMLCLVCIDIFRGMYASNFSSMLPSIQQRFGFSSQSVGIIKAMSDISHLLVALFVAHYGGSSHRPRWMAFGTLIVGLGLLLMASPEFLFPASSFEILTTTTLAKANVTEQFCDANRNNAPDTEEIDSNRPTTDHVGPMVVFGIAEFIIGLGSTTTRILGLPFIDDNVQTKNSPIYFAISFAGVLLGPLVGISMAGYFNTIFFDFSVPDFKSSDPRWISAWYMAFIIGGFGLLFFSLVLSCFPSRLQQKTVKVQNTNGADGKSKIEKSGQNAQPHRHAVKEIPRKLKSLLTNKLYVLNLLNQLMIIAVMSGAMSFMQIFLKQQYQLPQAVSSTAGGIPPMFAAFIGIISGGYVLRRYKLRPRQVVTMMAVSSLVSIICYFSVLALGCPKSTIVGLDSRDRTPAVETCYQEHHCQCDEGQFAPVCNSAAHTTFLSPCYAGCQSSARFNGSKIYTNCTCAGQALREIAIGSANEPRNAGPAFRHDAQDAPHITSGMCKQDCWKSFVGYVALMSVAKFCMGIPLAGMLMLQFRIVDVDMKSMANAVSTVVTSTLGTLPAPILAGKLIDTACILWQKSARGTHGACWIYDMDDFRYKLHASVACVYIVLLLLEIALAYNLKQMTFDRTEDEEKNSPEVAAGGDSNQVAVSTLII</sequence>
<evidence type="ECO:0000256" key="5">
    <source>
        <dbReference type="ARBA" id="ARBA00022989"/>
    </source>
</evidence>
<protein>
    <recommendedName>
        <fullName evidence="8">Solute carrier organic anion transporter family member</fullName>
    </recommendedName>
</protein>
<evidence type="ECO:0000256" key="6">
    <source>
        <dbReference type="ARBA" id="ARBA00023136"/>
    </source>
</evidence>
<keyword evidence="5 8" id="KW-1133">Transmembrane helix</keyword>
<evidence type="ECO:0000256" key="8">
    <source>
        <dbReference type="RuleBase" id="RU362056"/>
    </source>
</evidence>
<dbReference type="GO" id="GO:0043252">
    <property type="term" value="P:sodium-independent organic anion transport"/>
    <property type="evidence" value="ECO:0007669"/>
    <property type="project" value="TreeGrafter"/>
</dbReference>
<dbReference type="GO" id="GO:0015347">
    <property type="term" value="F:sodium-independent organic anion transmembrane transporter activity"/>
    <property type="evidence" value="ECO:0007669"/>
    <property type="project" value="TreeGrafter"/>
</dbReference>
<dbReference type="Proteomes" id="UP000186922">
    <property type="component" value="Unassembled WGS sequence"/>
</dbReference>
<comment type="caution">
    <text evidence="8">Lacks conserved residue(s) required for the propagation of feature annotation.</text>
</comment>
<comment type="subcellular location">
    <subcellularLocation>
        <location evidence="1 8">Cell membrane</location>
        <topology evidence="1 8">Multi-pass membrane protein</topology>
    </subcellularLocation>
</comment>
<comment type="caution">
    <text evidence="11">The sequence shown here is derived from an EMBL/GenBank/DDBJ whole genome shotgun (WGS) entry which is preliminary data.</text>
</comment>
<evidence type="ECO:0000256" key="7">
    <source>
        <dbReference type="ARBA" id="ARBA00023157"/>
    </source>
</evidence>
<dbReference type="GO" id="GO:0016323">
    <property type="term" value="C:basolateral plasma membrane"/>
    <property type="evidence" value="ECO:0007669"/>
    <property type="project" value="TreeGrafter"/>
</dbReference>
<dbReference type="InterPro" id="IPR004156">
    <property type="entry name" value="OATP"/>
</dbReference>
<evidence type="ECO:0000256" key="2">
    <source>
        <dbReference type="ARBA" id="ARBA00009657"/>
    </source>
</evidence>
<feature type="transmembrane region" description="Helical" evidence="8">
    <location>
        <begin position="383"/>
        <end position="401"/>
    </location>
</feature>
<keyword evidence="3" id="KW-1003">Cell membrane</keyword>
<evidence type="ECO:0000259" key="10">
    <source>
        <dbReference type="PROSITE" id="PS51465"/>
    </source>
</evidence>
<dbReference type="PROSITE" id="PS51465">
    <property type="entry name" value="KAZAL_2"/>
    <property type="match status" value="1"/>
</dbReference>
<comment type="similarity">
    <text evidence="2 8">Belongs to the organo anion transporter (TC 2.A.60) family.</text>
</comment>
<name>A0A1D1VM77_RAMVA</name>
<keyword evidence="7" id="KW-1015">Disulfide bond</keyword>
<keyword evidence="8" id="KW-0406">Ion transport</keyword>
<organism evidence="11 12">
    <name type="scientific">Ramazzottius varieornatus</name>
    <name type="common">Water bear</name>
    <name type="synonym">Tardigrade</name>
    <dbReference type="NCBI Taxonomy" id="947166"/>
    <lineage>
        <taxon>Eukaryota</taxon>
        <taxon>Metazoa</taxon>
        <taxon>Ecdysozoa</taxon>
        <taxon>Tardigrada</taxon>
        <taxon>Eutardigrada</taxon>
        <taxon>Parachela</taxon>
        <taxon>Hypsibioidea</taxon>
        <taxon>Ramazzottiidae</taxon>
        <taxon>Ramazzottius</taxon>
    </lineage>
</organism>
<keyword evidence="6 8" id="KW-0472">Membrane</keyword>
<accession>A0A1D1VM77</accession>
<gene>
    <name evidence="11" type="primary">RvY_11974-1</name>
    <name evidence="11" type="synonym">RvY_11974.1</name>
    <name evidence="11" type="ORF">RvY_11974</name>
</gene>
<feature type="region of interest" description="Disordered" evidence="9">
    <location>
        <begin position="304"/>
        <end position="323"/>
    </location>
</feature>
<evidence type="ECO:0000256" key="9">
    <source>
        <dbReference type="SAM" id="MobiDB-lite"/>
    </source>
</evidence>
<feature type="transmembrane region" description="Helical" evidence="8">
    <location>
        <begin position="265"/>
        <end position="289"/>
    </location>
</feature>
<dbReference type="AlphaFoldDB" id="A0A1D1VM77"/>
<dbReference type="SUPFAM" id="SSF103473">
    <property type="entry name" value="MFS general substrate transporter"/>
    <property type="match status" value="2"/>
</dbReference>
<feature type="transmembrane region" description="Helical" evidence="8">
    <location>
        <begin position="222"/>
        <end position="245"/>
    </location>
</feature>
<dbReference type="CDD" id="cd17336">
    <property type="entry name" value="MFS_SLCO_OATP"/>
    <property type="match status" value="1"/>
</dbReference>
<feature type="transmembrane region" description="Helical" evidence="8">
    <location>
        <begin position="586"/>
        <end position="607"/>
    </location>
</feature>
<keyword evidence="8" id="KW-0813">Transport</keyword>
<feature type="transmembrane region" description="Helical" evidence="8">
    <location>
        <begin position="641"/>
        <end position="661"/>
    </location>
</feature>
<evidence type="ECO:0000256" key="1">
    <source>
        <dbReference type="ARBA" id="ARBA00004651"/>
    </source>
</evidence>
<feature type="transmembrane region" description="Helical" evidence="8">
    <location>
        <begin position="413"/>
        <end position="433"/>
    </location>
</feature>
<reference evidence="11 12" key="1">
    <citation type="journal article" date="2016" name="Nat. Commun.">
        <title>Extremotolerant tardigrade genome and improved radiotolerance of human cultured cells by tardigrade-unique protein.</title>
        <authorList>
            <person name="Hashimoto T."/>
            <person name="Horikawa D.D."/>
            <person name="Saito Y."/>
            <person name="Kuwahara H."/>
            <person name="Kozuka-Hata H."/>
            <person name="Shin-I T."/>
            <person name="Minakuchi Y."/>
            <person name="Ohishi K."/>
            <person name="Motoyama A."/>
            <person name="Aizu T."/>
            <person name="Enomoto A."/>
            <person name="Kondo K."/>
            <person name="Tanaka S."/>
            <person name="Hara Y."/>
            <person name="Koshikawa S."/>
            <person name="Sagara H."/>
            <person name="Miura T."/>
            <person name="Yokobori S."/>
            <person name="Miyagawa K."/>
            <person name="Suzuki Y."/>
            <person name="Kubo T."/>
            <person name="Oyama M."/>
            <person name="Kohara Y."/>
            <person name="Fujiyama A."/>
            <person name="Arakawa K."/>
            <person name="Katayama T."/>
            <person name="Toyoda A."/>
            <person name="Kunieda T."/>
        </authorList>
    </citation>
    <scope>NUCLEOTIDE SEQUENCE [LARGE SCALE GENOMIC DNA]</scope>
    <source>
        <strain evidence="11 12">YOKOZUNA-1</strain>
    </source>
</reference>
<feature type="domain" description="Kazal-like" evidence="10">
    <location>
        <begin position="448"/>
        <end position="506"/>
    </location>
</feature>
<dbReference type="InterPro" id="IPR002350">
    <property type="entry name" value="Kazal_dom"/>
</dbReference>
<feature type="transmembrane region" description="Helical" evidence="8">
    <location>
        <begin position="115"/>
        <end position="132"/>
    </location>
</feature>
<proteinExistence type="inferred from homology"/>
<dbReference type="NCBIfam" id="TIGR00805">
    <property type="entry name" value="oat"/>
    <property type="match status" value="1"/>
</dbReference>
<dbReference type="InterPro" id="IPR036259">
    <property type="entry name" value="MFS_trans_sf"/>
</dbReference>
<dbReference type="Gene3D" id="1.20.1250.20">
    <property type="entry name" value="MFS general substrate transporter like domains"/>
    <property type="match status" value="2"/>
</dbReference>
<evidence type="ECO:0000313" key="11">
    <source>
        <dbReference type="EMBL" id="GAV01233.1"/>
    </source>
</evidence>
<feature type="transmembrane region" description="Helical" evidence="8">
    <location>
        <begin position="341"/>
        <end position="363"/>
    </location>
</feature>
<dbReference type="PANTHER" id="PTHR11388:SF76">
    <property type="entry name" value="SOLUTE CARRIER ORGANIC ANION TRANSPORTER FAMILY MEMBER"/>
    <property type="match status" value="1"/>
</dbReference>
<keyword evidence="12" id="KW-1185">Reference proteome</keyword>
<dbReference type="GO" id="GO:0006811">
    <property type="term" value="P:monoatomic ion transport"/>
    <property type="evidence" value="ECO:0007669"/>
    <property type="project" value="UniProtKB-KW"/>
</dbReference>
<feature type="transmembrane region" description="Helical" evidence="8">
    <location>
        <begin position="550"/>
        <end position="574"/>
    </location>
</feature>
<evidence type="ECO:0000313" key="12">
    <source>
        <dbReference type="Proteomes" id="UP000186922"/>
    </source>
</evidence>
<dbReference type="PANTHER" id="PTHR11388">
    <property type="entry name" value="ORGANIC ANION TRANSPORTER"/>
    <property type="match status" value="1"/>
</dbReference>
<dbReference type="Pfam" id="PF03137">
    <property type="entry name" value="OATP"/>
    <property type="match status" value="1"/>
</dbReference>